<dbReference type="AlphaFoldDB" id="A0A251RZH7"/>
<organism evidence="2 3">
    <name type="scientific">Helianthus annuus</name>
    <name type="common">Common sunflower</name>
    <dbReference type="NCBI Taxonomy" id="4232"/>
    <lineage>
        <taxon>Eukaryota</taxon>
        <taxon>Viridiplantae</taxon>
        <taxon>Streptophyta</taxon>
        <taxon>Embryophyta</taxon>
        <taxon>Tracheophyta</taxon>
        <taxon>Spermatophyta</taxon>
        <taxon>Magnoliopsida</taxon>
        <taxon>eudicotyledons</taxon>
        <taxon>Gunneridae</taxon>
        <taxon>Pentapetalae</taxon>
        <taxon>asterids</taxon>
        <taxon>campanulids</taxon>
        <taxon>Asterales</taxon>
        <taxon>Asteraceae</taxon>
        <taxon>Asteroideae</taxon>
        <taxon>Heliantheae alliance</taxon>
        <taxon>Heliantheae</taxon>
        <taxon>Helianthus</taxon>
    </lineage>
</organism>
<dbReference type="EC" id="2.7.11.1" evidence="1"/>
<reference evidence="2" key="2">
    <citation type="submission" date="2017-02" db="EMBL/GenBank/DDBJ databases">
        <title>Sunflower complete genome.</title>
        <authorList>
            <person name="Langlade N."/>
            <person name="Munos S."/>
        </authorList>
    </citation>
    <scope>NUCLEOTIDE SEQUENCE [LARGE SCALE GENOMIC DNA]</scope>
    <source>
        <tissue evidence="2">Leaves</tissue>
    </source>
</reference>
<accession>A0A251RZH7</accession>
<reference evidence="1" key="3">
    <citation type="submission" date="2020-06" db="EMBL/GenBank/DDBJ databases">
        <title>Helianthus annuus Genome sequencing and assembly Release 2.</title>
        <authorList>
            <person name="Gouzy J."/>
            <person name="Langlade N."/>
            <person name="Munos S."/>
        </authorList>
    </citation>
    <scope>NUCLEOTIDE SEQUENCE</scope>
    <source>
        <tissue evidence="1">Leaves</tissue>
    </source>
</reference>
<evidence type="ECO:0000313" key="2">
    <source>
        <dbReference type="EMBL" id="OTF91840.1"/>
    </source>
</evidence>
<proteinExistence type="predicted"/>
<dbReference type="GO" id="GO:0004674">
    <property type="term" value="F:protein serine/threonine kinase activity"/>
    <property type="evidence" value="ECO:0007669"/>
    <property type="project" value="UniProtKB-KW"/>
</dbReference>
<dbReference type="EMBL" id="MNCJ02000331">
    <property type="protein sequence ID" value="KAF5760425.1"/>
    <property type="molecule type" value="Genomic_DNA"/>
</dbReference>
<keyword evidence="1" id="KW-0723">Serine/threonine-protein kinase</keyword>
<keyword evidence="1" id="KW-0418">Kinase</keyword>
<dbReference type="EMBL" id="CM007905">
    <property type="protein sequence ID" value="OTF91840.1"/>
    <property type="molecule type" value="Genomic_DNA"/>
</dbReference>
<name>A0A251RZH7_HELAN</name>
<keyword evidence="3" id="KW-1185">Reference proteome</keyword>
<dbReference type="Proteomes" id="UP000215914">
    <property type="component" value="Chromosome 16"/>
</dbReference>
<gene>
    <name evidence="2" type="ORF">HannXRQ_Chr16g0515341</name>
    <name evidence="1" type="ORF">HanXRQr2_Chr16g0753351</name>
</gene>
<dbReference type="Gene3D" id="3.30.200.20">
    <property type="entry name" value="Phosphorylase Kinase, domain 1"/>
    <property type="match status" value="1"/>
</dbReference>
<reference evidence="1 3" key="1">
    <citation type="journal article" date="2017" name="Nature">
        <title>The sunflower genome provides insights into oil metabolism, flowering and Asterid evolution.</title>
        <authorList>
            <person name="Badouin H."/>
            <person name="Gouzy J."/>
            <person name="Grassa C.J."/>
            <person name="Murat F."/>
            <person name="Staton S.E."/>
            <person name="Cottret L."/>
            <person name="Lelandais-Briere C."/>
            <person name="Owens G.L."/>
            <person name="Carrere S."/>
            <person name="Mayjonade B."/>
            <person name="Legrand L."/>
            <person name="Gill N."/>
            <person name="Kane N.C."/>
            <person name="Bowers J.E."/>
            <person name="Hubner S."/>
            <person name="Bellec A."/>
            <person name="Berard A."/>
            <person name="Berges H."/>
            <person name="Blanchet N."/>
            <person name="Boniface M.C."/>
            <person name="Brunel D."/>
            <person name="Catrice O."/>
            <person name="Chaidir N."/>
            <person name="Claudel C."/>
            <person name="Donnadieu C."/>
            <person name="Faraut T."/>
            <person name="Fievet G."/>
            <person name="Helmstetter N."/>
            <person name="King M."/>
            <person name="Knapp S.J."/>
            <person name="Lai Z."/>
            <person name="Le Paslier M.C."/>
            <person name="Lippi Y."/>
            <person name="Lorenzon L."/>
            <person name="Mandel J.R."/>
            <person name="Marage G."/>
            <person name="Marchand G."/>
            <person name="Marquand E."/>
            <person name="Bret-Mestries E."/>
            <person name="Morien E."/>
            <person name="Nambeesan S."/>
            <person name="Nguyen T."/>
            <person name="Pegot-Espagnet P."/>
            <person name="Pouilly N."/>
            <person name="Raftis F."/>
            <person name="Sallet E."/>
            <person name="Schiex T."/>
            <person name="Thomas J."/>
            <person name="Vandecasteele C."/>
            <person name="Vares D."/>
            <person name="Vear F."/>
            <person name="Vautrin S."/>
            <person name="Crespi M."/>
            <person name="Mangin B."/>
            <person name="Burke J.M."/>
            <person name="Salse J."/>
            <person name="Munos S."/>
            <person name="Vincourt P."/>
            <person name="Rieseberg L.H."/>
            <person name="Langlade N.B."/>
        </authorList>
    </citation>
    <scope>NUCLEOTIDE SEQUENCE [LARGE SCALE GENOMIC DNA]</scope>
    <source>
        <strain evidence="3">cv. SF193</strain>
        <tissue evidence="1">Leaves</tissue>
    </source>
</reference>
<keyword evidence="1" id="KW-0808">Transferase</keyword>
<protein>
    <submittedName>
        <fullName evidence="1">Non-specific serine/threonine protein kinase</fullName>
        <ecNumber evidence="1">2.7.11.1</ecNumber>
    </submittedName>
</protein>
<sequence length="184" mass="21603">MDPWGTSDPYVVLQLDTQIVKSNIKREIATLKILKHPNVVRLHETLLRLQEFLKWLIKKGQTRARFAEMFKCLLTTVNKKAKQMGQNVLYCCTSFPFWLFDKLYLNTYLCKTNFILAFNDAMELSEWVSLFLRYNKERKLRTNMNVPCHMPSLTKYISFKGDKKCRLIGLGNGSNMFGLTRVTF</sequence>
<dbReference type="InParanoid" id="A0A251RZH7"/>
<dbReference type="Gramene" id="mRNA:HanXRQr2_Chr16g0753351">
    <property type="protein sequence ID" value="mRNA:HanXRQr2_Chr16g0753351"/>
    <property type="gene ID" value="HanXRQr2_Chr16g0753351"/>
</dbReference>
<evidence type="ECO:0000313" key="3">
    <source>
        <dbReference type="Proteomes" id="UP000215914"/>
    </source>
</evidence>
<evidence type="ECO:0000313" key="1">
    <source>
        <dbReference type="EMBL" id="KAF5760425.1"/>
    </source>
</evidence>